<name>A0AAN8U617_SOLBU</name>
<evidence type="ECO:0000313" key="2">
    <source>
        <dbReference type="Proteomes" id="UP001371456"/>
    </source>
</evidence>
<dbReference type="AlphaFoldDB" id="A0AAN8U617"/>
<organism evidence="1 2">
    <name type="scientific">Solanum bulbocastanum</name>
    <name type="common">Wild potato</name>
    <dbReference type="NCBI Taxonomy" id="147425"/>
    <lineage>
        <taxon>Eukaryota</taxon>
        <taxon>Viridiplantae</taxon>
        <taxon>Streptophyta</taxon>
        <taxon>Embryophyta</taxon>
        <taxon>Tracheophyta</taxon>
        <taxon>Spermatophyta</taxon>
        <taxon>Magnoliopsida</taxon>
        <taxon>eudicotyledons</taxon>
        <taxon>Gunneridae</taxon>
        <taxon>Pentapetalae</taxon>
        <taxon>asterids</taxon>
        <taxon>lamiids</taxon>
        <taxon>Solanales</taxon>
        <taxon>Solanaceae</taxon>
        <taxon>Solanoideae</taxon>
        <taxon>Solaneae</taxon>
        <taxon>Solanum</taxon>
    </lineage>
</organism>
<accession>A0AAN8U617</accession>
<dbReference type="Proteomes" id="UP001371456">
    <property type="component" value="Unassembled WGS sequence"/>
</dbReference>
<keyword evidence="2" id="KW-1185">Reference proteome</keyword>
<reference evidence="1 2" key="1">
    <citation type="submission" date="2024-02" db="EMBL/GenBank/DDBJ databases">
        <title>de novo genome assembly of Solanum bulbocastanum strain 11H21.</title>
        <authorList>
            <person name="Hosaka A.J."/>
        </authorList>
    </citation>
    <scope>NUCLEOTIDE SEQUENCE [LARGE SCALE GENOMIC DNA]</scope>
    <source>
        <tissue evidence="1">Young leaves</tissue>
    </source>
</reference>
<evidence type="ECO:0000313" key="1">
    <source>
        <dbReference type="EMBL" id="KAK6796462.1"/>
    </source>
</evidence>
<proteinExistence type="predicted"/>
<comment type="caution">
    <text evidence="1">The sequence shown here is derived from an EMBL/GenBank/DDBJ whole genome shotgun (WGS) entry which is preliminary data.</text>
</comment>
<protein>
    <submittedName>
        <fullName evidence="1">Uncharacterized protein</fullName>
    </submittedName>
</protein>
<sequence>MQEDVEFATIWTTVSISDLDILIVLIKIYLLLKEKDIDLVPNIPLLTLCLVTPYPPSIEFLPCPFALCLFHKIGGKLSKILSGKKICFKK</sequence>
<dbReference type="EMBL" id="JBANQN010000002">
    <property type="protein sequence ID" value="KAK6796462.1"/>
    <property type="molecule type" value="Genomic_DNA"/>
</dbReference>
<gene>
    <name evidence="1" type="ORF">RDI58_004163</name>
</gene>